<keyword evidence="4 7" id="KW-0472">Membrane</keyword>
<feature type="transmembrane region" description="Helical" evidence="7">
    <location>
        <begin position="20"/>
        <end position="44"/>
    </location>
</feature>
<keyword evidence="3 7" id="KW-1133">Transmembrane helix</keyword>
<comment type="similarity">
    <text evidence="5">Belongs to the SAT4 family.</text>
</comment>
<feature type="domain" description="Rhodopsin" evidence="8">
    <location>
        <begin position="41"/>
        <end position="276"/>
    </location>
</feature>
<proteinExistence type="inferred from homology"/>
<accession>A0AAD9HDI4</accession>
<keyword evidence="10" id="KW-1185">Reference proteome</keyword>
<dbReference type="Proteomes" id="UP001232148">
    <property type="component" value="Unassembled WGS sequence"/>
</dbReference>
<comment type="caution">
    <text evidence="9">The sequence shown here is derived from an EMBL/GenBank/DDBJ whole genome shotgun (WGS) entry which is preliminary data.</text>
</comment>
<dbReference type="PANTHER" id="PTHR33048:SF55">
    <property type="entry name" value="INTEGRAL MEMBRANE PROTEIN"/>
    <property type="match status" value="1"/>
</dbReference>
<comment type="subcellular location">
    <subcellularLocation>
        <location evidence="1">Membrane</location>
        <topology evidence="1">Multi-pass membrane protein</topology>
    </subcellularLocation>
</comment>
<dbReference type="Pfam" id="PF20684">
    <property type="entry name" value="Fung_rhodopsin"/>
    <property type="match status" value="1"/>
</dbReference>
<feature type="transmembrane region" description="Helical" evidence="7">
    <location>
        <begin position="176"/>
        <end position="202"/>
    </location>
</feature>
<evidence type="ECO:0000313" key="10">
    <source>
        <dbReference type="Proteomes" id="UP001232148"/>
    </source>
</evidence>
<feature type="transmembrane region" description="Helical" evidence="7">
    <location>
        <begin position="56"/>
        <end position="75"/>
    </location>
</feature>
<keyword evidence="2 7" id="KW-0812">Transmembrane</keyword>
<evidence type="ECO:0000256" key="3">
    <source>
        <dbReference type="ARBA" id="ARBA00022989"/>
    </source>
</evidence>
<protein>
    <submittedName>
        <fullName evidence="9">Integral membrane protein</fullName>
    </submittedName>
</protein>
<feature type="transmembrane region" description="Helical" evidence="7">
    <location>
        <begin position="135"/>
        <end position="156"/>
    </location>
</feature>
<evidence type="ECO:0000256" key="6">
    <source>
        <dbReference type="SAM" id="MobiDB-lite"/>
    </source>
</evidence>
<evidence type="ECO:0000256" key="4">
    <source>
        <dbReference type="ARBA" id="ARBA00023136"/>
    </source>
</evidence>
<gene>
    <name evidence="9" type="ORF">LX32DRAFT_593391</name>
</gene>
<name>A0AAD9HDI4_9PEZI</name>
<feature type="transmembrane region" description="Helical" evidence="7">
    <location>
        <begin position="246"/>
        <end position="271"/>
    </location>
</feature>
<dbReference type="EMBL" id="MU842902">
    <property type="protein sequence ID" value="KAK2027046.1"/>
    <property type="molecule type" value="Genomic_DNA"/>
</dbReference>
<evidence type="ECO:0000256" key="1">
    <source>
        <dbReference type="ARBA" id="ARBA00004141"/>
    </source>
</evidence>
<evidence type="ECO:0000256" key="5">
    <source>
        <dbReference type="ARBA" id="ARBA00038359"/>
    </source>
</evidence>
<evidence type="ECO:0000259" key="8">
    <source>
        <dbReference type="Pfam" id="PF20684"/>
    </source>
</evidence>
<evidence type="ECO:0000256" key="2">
    <source>
        <dbReference type="ARBA" id="ARBA00022692"/>
    </source>
</evidence>
<reference evidence="9" key="1">
    <citation type="submission" date="2021-06" db="EMBL/GenBank/DDBJ databases">
        <title>Comparative genomics, transcriptomics and evolutionary studies reveal genomic signatures of adaptation to plant cell wall in hemibiotrophic fungi.</title>
        <authorList>
            <consortium name="DOE Joint Genome Institute"/>
            <person name="Baroncelli R."/>
            <person name="Diaz J.F."/>
            <person name="Benocci T."/>
            <person name="Peng M."/>
            <person name="Battaglia E."/>
            <person name="Haridas S."/>
            <person name="Andreopoulos W."/>
            <person name="Labutti K."/>
            <person name="Pangilinan J."/>
            <person name="Floch G.L."/>
            <person name="Makela M.R."/>
            <person name="Henrissat B."/>
            <person name="Grigoriev I.V."/>
            <person name="Crouch J.A."/>
            <person name="De Vries R.P."/>
            <person name="Sukno S.A."/>
            <person name="Thon M.R."/>
        </authorList>
    </citation>
    <scope>NUCLEOTIDE SEQUENCE</scope>
    <source>
        <strain evidence="9">MAFF235873</strain>
    </source>
</reference>
<feature type="region of interest" description="Disordered" evidence="6">
    <location>
        <begin position="310"/>
        <end position="338"/>
    </location>
</feature>
<evidence type="ECO:0000313" key="9">
    <source>
        <dbReference type="EMBL" id="KAK2027046.1"/>
    </source>
</evidence>
<dbReference type="InterPro" id="IPR052337">
    <property type="entry name" value="SAT4-like"/>
</dbReference>
<dbReference type="GO" id="GO:0016020">
    <property type="term" value="C:membrane"/>
    <property type="evidence" value="ECO:0007669"/>
    <property type="project" value="UniProtKB-SubCell"/>
</dbReference>
<feature type="transmembrane region" description="Helical" evidence="7">
    <location>
        <begin position="214"/>
        <end position="234"/>
    </location>
</feature>
<feature type="compositionally biased region" description="Basic and acidic residues" evidence="6">
    <location>
        <begin position="323"/>
        <end position="334"/>
    </location>
</feature>
<dbReference type="AlphaFoldDB" id="A0AAD9HDI4"/>
<organism evidence="9 10">
    <name type="scientific">Colletotrichum zoysiae</name>
    <dbReference type="NCBI Taxonomy" id="1216348"/>
    <lineage>
        <taxon>Eukaryota</taxon>
        <taxon>Fungi</taxon>
        <taxon>Dikarya</taxon>
        <taxon>Ascomycota</taxon>
        <taxon>Pezizomycotina</taxon>
        <taxon>Sordariomycetes</taxon>
        <taxon>Hypocreomycetidae</taxon>
        <taxon>Glomerellales</taxon>
        <taxon>Glomerellaceae</taxon>
        <taxon>Colletotrichum</taxon>
        <taxon>Colletotrichum graminicola species complex</taxon>
    </lineage>
</organism>
<feature type="transmembrane region" description="Helical" evidence="7">
    <location>
        <begin position="104"/>
        <end position="123"/>
    </location>
</feature>
<evidence type="ECO:0000256" key="7">
    <source>
        <dbReference type="SAM" id="Phobius"/>
    </source>
</evidence>
<dbReference type="InterPro" id="IPR049326">
    <property type="entry name" value="Rhodopsin_dom_fungi"/>
</dbReference>
<dbReference type="PANTHER" id="PTHR33048">
    <property type="entry name" value="PTH11-LIKE INTEGRAL MEMBRANE PROTEIN (AFU_ORTHOLOGUE AFUA_5G11245)"/>
    <property type="match status" value="1"/>
</dbReference>
<sequence length="376" mass="42132">MVEASLGIESNLEDQSESMVPQVLVVAILLNLIAIFFCAIRLYTAKVVIRRAQLDDCLIFVALVFATTYSVIQVYETRNGAGHHIWDVSRAAVVAFHKLSMVDLTAYSLSVLFTKASILVFYLRFPLRRPIRMVVYAVMLATVAYSSAGALSWAYLCTPMERIWDESVPGTCVNEPMWWLMLSVSNVATDIAILLLPLWILAPVSLRLVKKIEMTIFLMAGGFVLGPSIVRMVMIPLGFGNTDFTWTASISIIWCVVEANVGIICTCLPFLKPFIKHVAPSIAKRFYAPDEPPSPTVFERAAALQSIPDKPKSTWRKSLGRQPVHDAPDPDFHPVKPNWPLSNDEPFDHVEYRQDRLPDYYRSAHAAKPVDVTEMV</sequence>